<dbReference type="AlphaFoldDB" id="A0A1H4BBU2"/>
<protein>
    <recommendedName>
        <fullName evidence="2">FlgO domain-containing protein</fullName>
    </recommendedName>
</protein>
<dbReference type="RefSeq" id="WP_139243676.1">
    <property type="nucleotide sequence ID" value="NZ_FNRM01000003.1"/>
</dbReference>
<sequence length="194" mass="21336">MRNGLFLVVLLALSACSQTVVRQQAADTEAKPRLDPVLFYTERLADQLLTGLPPLPHGSMTAVTFTDSATLQPDSTNVRMRHLGLQLQESMLTVASQLGYQVTEFRAGQALQLHAQHDSLLTRQLSELATEQAVRYVIAGTLSQHEDFTIVNARLVDTETNRVLAAAADQIPTAVLGSAEQVQLRQQMIYRSSH</sequence>
<feature type="chain" id="PRO_5011536050" description="FlgO domain-containing protein" evidence="1">
    <location>
        <begin position="26"/>
        <end position="194"/>
    </location>
</feature>
<evidence type="ECO:0000259" key="2">
    <source>
        <dbReference type="Pfam" id="PF17680"/>
    </source>
</evidence>
<evidence type="ECO:0000313" key="4">
    <source>
        <dbReference type="Proteomes" id="UP000198773"/>
    </source>
</evidence>
<dbReference type="Proteomes" id="UP000198773">
    <property type="component" value="Unassembled WGS sequence"/>
</dbReference>
<reference evidence="3 4" key="1">
    <citation type="submission" date="2016-10" db="EMBL/GenBank/DDBJ databases">
        <authorList>
            <person name="de Groot N.N."/>
        </authorList>
    </citation>
    <scope>NUCLEOTIDE SEQUENCE [LARGE SCALE GENOMIC DNA]</scope>
    <source>
        <strain evidence="3 4">CGMCC 1.3430</strain>
    </source>
</reference>
<dbReference type="Pfam" id="PF17680">
    <property type="entry name" value="FlgO"/>
    <property type="match status" value="1"/>
</dbReference>
<keyword evidence="1" id="KW-0732">Signal</keyword>
<name>A0A1H4BBU2_ALKAM</name>
<proteinExistence type="predicted"/>
<dbReference type="EMBL" id="FNRM01000003">
    <property type="protein sequence ID" value="SEA45566.1"/>
    <property type="molecule type" value="Genomic_DNA"/>
</dbReference>
<dbReference type="PIRSF" id="PIRSF028688">
    <property type="entry name" value="UCP_imp_028688"/>
    <property type="match status" value="1"/>
</dbReference>
<evidence type="ECO:0000313" key="3">
    <source>
        <dbReference type="EMBL" id="SEA45566.1"/>
    </source>
</evidence>
<dbReference type="InterPro" id="IPR041215">
    <property type="entry name" value="FlgO_dom"/>
</dbReference>
<keyword evidence="4" id="KW-1185">Reference proteome</keyword>
<feature type="domain" description="FlgO" evidence="2">
    <location>
        <begin position="42"/>
        <end position="175"/>
    </location>
</feature>
<dbReference type="STRING" id="152573.SAMN04488051_103277"/>
<dbReference type="OrthoDB" id="6116374at2"/>
<gene>
    <name evidence="3" type="ORF">SAMN04488051_103277</name>
</gene>
<accession>A0A1H4BBU2</accession>
<feature type="signal peptide" evidence="1">
    <location>
        <begin position="1"/>
        <end position="25"/>
    </location>
</feature>
<dbReference type="PROSITE" id="PS51257">
    <property type="entry name" value="PROKAR_LIPOPROTEIN"/>
    <property type="match status" value="1"/>
</dbReference>
<evidence type="ECO:0000256" key="1">
    <source>
        <dbReference type="SAM" id="SignalP"/>
    </source>
</evidence>
<organism evidence="3 4">
    <name type="scientific">Alkalimonas amylolytica</name>
    <dbReference type="NCBI Taxonomy" id="152573"/>
    <lineage>
        <taxon>Bacteria</taxon>
        <taxon>Pseudomonadati</taxon>
        <taxon>Pseudomonadota</taxon>
        <taxon>Gammaproteobacteria</taxon>
        <taxon>Alkalimonas</taxon>
    </lineage>
</organism>
<dbReference type="InterPro" id="IPR014549">
    <property type="entry name" value="FlgO"/>
</dbReference>